<dbReference type="EMBL" id="LILB01000001">
    <property type="protein sequence ID" value="KOO51841.1"/>
    <property type="molecule type" value="Genomic_DNA"/>
</dbReference>
<comment type="caution">
    <text evidence="3">The sequence shown here is derived from an EMBL/GenBank/DDBJ whole genome shotgun (WGS) entry which is preliminary data.</text>
</comment>
<dbReference type="RefSeq" id="WP_053416005.1">
    <property type="nucleotide sequence ID" value="NZ_LILB01000001.1"/>
</dbReference>
<evidence type="ECO:0000259" key="1">
    <source>
        <dbReference type="Pfam" id="PF04738"/>
    </source>
</evidence>
<proteinExistence type="predicted"/>
<feature type="domain" description="Lantibiotic dehydratase N-terminal" evidence="1">
    <location>
        <begin position="49"/>
        <end position="145"/>
    </location>
</feature>
<dbReference type="NCBIfam" id="TIGR03891">
    <property type="entry name" value="thiopep_ocin"/>
    <property type="match status" value="1"/>
</dbReference>
<reference evidence="4" key="1">
    <citation type="submission" date="2015-08" db="EMBL/GenBank/DDBJ databases">
        <title>Fjat-10028 dsm 16317.</title>
        <authorList>
            <person name="Liu B."/>
            <person name="Wang J."/>
            <person name="Zhu Y."/>
            <person name="Liu G."/>
            <person name="Chen Q."/>
            <person name="Chen Z."/>
            <person name="Lan J."/>
            <person name="Che J."/>
            <person name="Ge C."/>
            <person name="Shi H."/>
            <person name="Pan Z."/>
            <person name="Liu X."/>
        </authorList>
    </citation>
    <scope>NUCLEOTIDE SEQUENCE [LARGE SCALE GENOMIC DNA]</scope>
    <source>
        <strain evidence="4">DSM 16317</strain>
    </source>
</reference>
<keyword evidence="4" id="KW-1185">Reference proteome</keyword>
<evidence type="ECO:0000313" key="4">
    <source>
        <dbReference type="Proteomes" id="UP000036867"/>
    </source>
</evidence>
<feature type="domain" description="Lantibiotic dehydratase N-terminal" evidence="1">
    <location>
        <begin position="470"/>
        <end position="617"/>
    </location>
</feature>
<dbReference type="Pfam" id="PF14028">
    <property type="entry name" value="Lant_dehydr_C"/>
    <property type="match status" value="1"/>
</dbReference>
<sequence>MREISEDFVIRNSTLKKNIITELYTSEDLNEFIKKNLKDDSINERLYVSNQQLLNTKSKSDKLDLTLAKYILRMGFRTTPFGLFSSYSMNNKVINEDKKSITLSIDWLEKLIEIVEKQTLNIKNYRLFLCMTYKKIDDHIYFYGFKDRKKIVFKFKYTNINMDLILKLENSIDINFDELSDIEKKIILLYLDNKIIRTELFTLSNEILTLRTLADIVEFTDPNLSSNLNKLYELITKYSYTKVGEGLSLYKQIIEIMEFIVLGDTRKYLNIYYLEKTPNYLSDIMKNINFNELMKALELKVLLEINTSQKVMDEIILDFTEKYGLYHDVQLTEYIKEIEIERLLTEHIYIEENRKNNLLDQLIRVHHNKEVINLNENDLKFIFGNNSEINLNNYGLNGFDFSVHTIIKENKPFQLSFYNGLISKSMKSSYAKISDLKNFNNNKYNMKESTLRLPVEIRTNENKDISHYFINESIAITDVAIKENNIPLSDLFIGIDEKGIYLKSKLLNKKIVPYFLDLYNILFFNEKPISKFLYLYSDYVNKNFSLNTYTENNFTPRIMYNNIILMEKTWRIFKFEYKYLNIKMDFENFKYFIDEKCIQFHLPEYLLINQYSNMLPLKKGTILFYKILYEHFNNPKVNYLELVDGSEYLCNGKIKNHELVFSVLPTDNYQKLASFEVEEIKFINKKVDFNTSYYSILYNYFSYEEIVLPILDLLYKYKAQGVFFINYKKNHVPELRVRFKTDALITSYLEEKLNDMLTQQQLIISYSKELHFPEYSRYFGENGYPTVRRYFEYDTNRFYITNTESKTLYGDEKIFNLVKMSLRIFVNLCNDYEEFTAYLSTFYSKNHKNYLFYKKNRDLFKAISHEIFNEQFNRNLKNDEKIYLDPIKKLIDESNNKDKNSYLIKSIHHMMFNRNFGINRLVEDQVFEISYYCFKNLKRQFENNR</sequence>
<dbReference type="GeneID" id="301135506"/>
<evidence type="ECO:0000259" key="2">
    <source>
        <dbReference type="Pfam" id="PF14028"/>
    </source>
</evidence>
<dbReference type="AlphaFoldDB" id="A0A0M0LLG7"/>
<evidence type="ECO:0000313" key="3">
    <source>
        <dbReference type="EMBL" id="KOO51841.1"/>
    </source>
</evidence>
<dbReference type="Pfam" id="PF04738">
    <property type="entry name" value="Lant_dehydr_N"/>
    <property type="match status" value="2"/>
</dbReference>
<feature type="domain" description="Thiopeptide-type bacteriocin biosynthesis" evidence="2">
    <location>
        <begin position="706"/>
        <end position="923"/>
    </location>
</feature>
<accession>A0A0M0LLG7</accession>
<protein>
    <recommendedName>
        <fullName evidence="5">Lantibiotic dehydratase N-terminal domain-containing protein</fullName>
    </recommendedName>
</protein>
<evidence type="ECO:0008006" key="5">
    <source>
        <dbReference type="Google" id="ProtNLM"/>
    </source>
</evidence>
<name>A0A0M0LLG7_9BACL</name>
<gene>
    <name evidence="3" type="ORF">AMD00_05240</name>
</gene>
<dbReference type="STRING" id="263475.AMD00_05240"/>
<dbReference type="Proteomes" id="UP000036867">
    <property type="component" value="Unassembled WGS sequence"/>
</dbReference>
<dbReference type="InterPro" id="IPR006827">
    <property type="entry name" value="Lant_deHydtase_N"/>
</dbReference>
<organism evidence="3 4">
    <name type="scientific">Viridibacillus arvi</name>
    <dbReference type="NCBI Taxonomy" id="263475"/>
    <lineage>
        <taxon>Bacteria</taxon>
        <taxon>Bacillati</taxon>
        <taxon>Bacillota</taxon>
        <taxon>Bacilli</taxon>
        <taxon>Bacillales</taxon>
        <taxon>Caryophanaceae</taxon>
        <taxon>Viridibacillus</taxon>
    </lineage>
</organism>
<dbReference type="InterPro" id="IPR023809">
    <property type="entry name" value="Thiopep_bacteriocin_synth_dom"/>
</dbReference>